<dbReference type="EMBL" id="AP014924">
    <property type="protein sequence ID" value="BAS25972.1"/>
    <property type="molecule type" value="Genomic_DNA"/>
</dbReference>
<dbReference type="SMART" id="SM00934">
    <property type="entry name" value="OMPdecase"/>
    <property type="match status" value="1"/>
</dbReference>
<evidence type="ECO:0000256" key="3">
    <source>
        <dbReference type="ARBA" id="ARBA00022793"/>
    </source>
</evidence>
<dbReference type="PROSITE" id="PS00156">
    <property type="entry name" value="OMPDECASE"/>
    <property type="match status" value="1"/>
</dbReference>
<proteinExistence type="inferred from homology"/>
<evidence type="ECO:0000256" key="8">
    <source>
        <dbReference type="SAM" id="MobiDB-lite"/>
    </source>
</evidence>
<dbReference type="InterPro" id="IPR018089">
    <property type="entry name" value="OMPdecase_AS"/>
</dbReference>
<dbReference type="Gene3D" id="3.20.20.70">
    <property type="entry name" value="Aldolase class I"/>
    <property type="match status" value="1"/>
</dbReference>
<dbReference type="InterPro" id="IPR001754">
    <property type="entry name" value="OMPdeCOase_dom"/>
</dbReference>
<dbReference type="AlphaFoldDB" id="A0A0K2SG08"/>
<dbReference type="PATRIC" id="fig|1555112.3.peg.118"/>
<evidence type="ECO:0000259" key="9">
    <source>
        <dbReference type="SMART" id="SM00934"/>
    </source>
</evidence>
<dbReference type="GO" id="GO:0006207">
    <property type="term" value="P:'de novo' pyrimidine nucleobase biosynthetic process"/>
    <property type="evidence" value="ECO:0007669"/>
    <property type="project" value="InterPro"/>
</dbReference>
<dbReference type="PANTHER" id="PTHR43375:SF1">
    <property type="entry name" value="OROTIDINE 5'-PHOSPHATE DECARBOXYLASE"/>
    <property type="match status" value="1"/>
</dbReference>
<evidence type="ECO:0000256" key="2">
    <source>
        <dbReference type="ARBA" id="ARBA00008847"/>
    </source>
</evidence>
<dbReference type="EC" id="4.1.1.23" evidence="7"/>
<name>A0A0K2SG08_LIMPI</name>
<feature type="domain" description="Orotidine 5'-phosphate decarboxylase" evidence="9">
    <location>
        <begin position="38"/>
        <end position="334"/>
    </location>
</feature>
<dbReference type="NCBIfam" id="TIGR02127">
    <property type="entry name" value="pyrF_sub2"/>
    <property type="match status" value="1"/>
</dbReference>
<keyword evidence="11" id="KW-1185">Reference proteome</keyword>
<dbReference type="SUPFAM" id="SSF51366">
    <property type="entry name" value="Ribulose-phoshate binding barrel"/>
    <property type="match status" value="1"/>
</dbReference>
<comment type="similarity">
    <text evidence="2 7">Belongs to the OMP decarboxylase family. Type 2 subfamily.</text>
</comment>
<dbReference type="HAMAP" id="MF_01215">
    <property type="entry name" value="OMPdecase_type2"/>
    <property type="match status" value="1"/>
</dbReference>
<dbReference type="InterPro" id="IPR011060">
    <property type="entry name" value="RibuloseP-bd_barrel"/>
</dbReference>
<dbReference type="STRING" id="1555112.LIP_0115"/>
<dbReference type="UniPathway" id="UPA00070">
    <property type="reaction ID" value="UER00120"/>
</dbReference>
<evidence type="ECO:0000256" key="7">
    <source>
        <dbReference type="HAMAP-Rule" id="MF_01215"/>
    </source>
</evidence>
<dbReference type="CDD" id="cd04725">
    <property type="entry name" value="OMP_decarboxylase_like"/>
    <property type="match status" value="1"/>
</dbReference>
<dbReference type="GO" id="GO:0004590">
    <property type="term" value="F:orotidine-5'-phosphate decarboxylase activity"/>
    <property type="evidence" value="ECO:0007669"/>
    <property type="project" value="UniProtKB-UniRule"/>
</dbReference>
<comment type="catalytic activity">
    <reaction evidence="6 7">
        <text>orotidine 5'-phosphate + H(+) = UMP + CO2</text>
        <dbReference type="Rhea" id="RHEA:11596"/>
        <dbReference type="ChEBI" id="CHEBI:15378"/>
        <dbReference type="ChEBI" id="CHEBI:16526"/>
        <dbReference type="ChEBI" id="CHEBI:57538"/>
        <dbReference type="ChEBI" id="CHEBI:57865"/>
        <dbReference type="EC" id="4.1.1.23"/>
    </reaction>
</comment>
<dbReference type="InterPro" id="IPR013785">
    <property type="entry name" value="Aldolase_TIM"/>
</dbReference>
<keyword evidence="4 7" id="KW-0665">Pyrimidine biosynthesis</keyword>
<accession>A0A0K2SG08</accession>
<comment type="pathway">
    <text evidence="1 7">Pyrimidine metabolism; UMP biosynthesis via de novo pathway; UMP from orotate: step 2/2.</text>
</comment>
<feature type="active site" description="Proton donor" evidence="7">
    <location>
        <position position="154"/>
    </location>
</feature>
<evidence type="ECO:0000256" key="5">
    <source>
        <dbReference type="ARBA" id="ARBA00023239"/>
    </source>
</evidence>
<protein>
    <recommendedName>
        <fullName evidence="7">Orotidine 5'-phosphate decarboxylase</fullName>
        <ecNumber evidence="7">4.1.1.23</ecNumber>
    </recommendedName>
    <alternativeName>
        <fullName evidence="7">OMP decarboxylase</fullName>
        <shortName evidence="7">OMPDCase</shortName>
        <shortName evidence="7">OMPdecase</shortName>
    </alternativeName>
</protein>
<dbReference type="RefSeq" id="WP_144440246.1">
    <property type="nucleotide sequence ID" value="NZ_AP014924.1"/>
</dbReference>
<reference evidence="11" key="2">
    <citation type="journal article" date="2016" name="Int. J. Syst. Evol. Microbiol.">
        <title>Complete genome sequence and cell structure of Limnochorda pilosa, a Gram-negative spore-former within the phylum Firmicutes.</title>
        <authorList>
            <person name="Watanabe M."/>
            <person name="Kojima H."/>
            <person name="Fukui M."/>
        </authorList>
    </citation>
    <scope>NUCLEOTIDE SEQUENCE [LARGE SCALE GENOMIC DNA]</scope>
    <source>
        <strain evidence="11">HC45</strain>
    </source>
</reference>
<sequence>MSGAIPNAGSHGASGAATLRPSPYVERLHQAVEAKGAPLLLGLDPHLDRIPACFRSRPWPAAGRGDAGDPRMGTGTPGAGRSRPDSQETRARRAVARTYLRWAEAILPAAAPYVAGVKIQAAFYEEAGWAGAWALERTAALARELGLLVVLDVKRGDVPSTAAAYARAWLDGPLGADAVTLHPWLGSDSLEPFLERVRTNGRGLYLLVLPSNPGASELQELPTGATGEPLYRVLARRVAAWADATDGDSPWSSVGAVVGATRPDRVAELRRLMPRVPFLLPGVGAQGGRVETLGAAFSSGGRGAVVTASRSVLFGDGLSPPGGTRPAVEAAREVASRAKELRDRLAALVMGHDGEEVEPS</sequence>
<dbReference type="Proteomes" id="UP000065807">
    <property type="component" value="Chromosome"/>
</dbReference>
<dbReference type="OrthoDB" id="9808470at2"/>
<keyword evidence="3 7" id="KW-0210">Decarboxylase</keyword>
<organism evidence="10 11">
    <name type="scientific">Limnochorda pilosa</name>
    <dbReference type="NCBI Taxonomy" id="1555112"/>
    <lineage>
        <taxon>Bacteria</taxon>
        <taxon>Bacillati</taxon>
        <taxon>Bacillota</taxon>
        <taxon>Limnochordia</taxon>
        <taxon>Limnochordales</taxon>
        <taxon>Limnochordaceae</taxon>
        <taxon>Limnochorda</taxon>
    </lineage>
</organism>
<evidence type="ECO:0000256" key="1">
    <source>
        <dbReference type="ARBA" id="ARBA00004861"/>
    </source>
</evidence>
<dbReference type="InterPro" id="IPR011995">
    <property type="entry name" value="OMPdecase_type-2"/>
</dbReference>
<reference evidence="11" key="1">
    <citation type="submission" date="2015-07" db="EMBL/GenBank/DDBJ databases">
        <title>Complete genome sequence and phylogenetic analysis of Limnochorda pilosa.</title>
        <authorList>
            <person name="Watanabe M."/>
            <person name="Kojima H."/>
            <person name="Fukui M."/>
        </authorList>
    </citation>
    <scope>NUCLEOTIDE SEQUENCE [LARGE SCALE GENOMIC DNA]</scope>
    <source>
        <strain evidence="11">HC45</strain>
    </source>
</reference>
<dbReference type="Pfam" id="PF00215">
    <property type="entry name" value="OMPdecase"/>
    <property type="match status" value="1"/>
</dbReference>
<feature type="region of interest" description="Disordered" evidence="8">
    <location>
        <begin position="59"/>
        <end position="90"/>
    </location>
</feature>
<evidence type="ECO:0000256" key="6">
    <source>
        <dbReference type="ARBA" id="ARBA00049157"/>
    </source>
</evidence>
<keyword evidence="5 7" id="KW-0456">Lyase</keyword>
<dbReference type="GO" id="GO:0044205">
    <property type="term" value="P:'de novo' UMP biosynthetic process"/>
    <property type="evidence" value="ECO:0007669"/>
    <property type="project" value="UniProtKB-UniRule"/>
</dbReference>
<dbReference type="PANTHER" id="PTHR43375">
    <property type="entry name" value="OROTIDINE 5'-PHOSPHATE DECARBOXYLASE"/>
    <property type="match status" value="1"/>
</dbReference>
<dbReference type="KEGG" id="lpil:LIP_0115"/>
<gene>
    <name evidence="7" type="primary">pyrF</name>
    <name evidence="10" type="ORF">LIP_0115</name>
</gene>
<evidence type="ECO:0000313" key="11">
    <source>
        <dbReference type="Proteomes" id="UP000065807"/>
    </source>
</evidence>
<evidence type="ECO:0000256" key="4">
    <source>
        <dbReference type="ARBA" id="ARBA00022975"/>
    </source>
</evidence>
<evidence type="ECO:0000313" key="10">
    <source>
        <dbReference type="EMBL" id="BAS25972.1"/>
    </source>
</evidence>